<dbReference type="GO" id="GO:0005634">
    <property type="term" value="C:nucleus"/>
    <property type="evidence" value="ECO:0007669"/>
    <property type="project" value="TreeGrafter"/>
</dbReference>
<dbReference type="RefSeq" id="XP_030048050.1">
    <property type="nucleotide sequence ID" value="XM_030192190.1"/>
</dbReference>
<keyword evidence="3" id="KW-0804">Transcription</keyword>
<sequence length="194" mass="22397">MAAQCRSPRCTAERKGFRRELDSWRHRLIHCVGFESILEGLYGPGLRRDLSLFDDCEPEELTDWCVDEKCSFCNLRKETVNDQTHLGFLQSTAGEEPTSQGQYNTEKIECQAESYLNALFQKKDLAQAHLRLLCSCSSLYRARLPSGLPGIALSGLQEKPRLAQSSCRAWRRRRRRGERNFYFLRGGRFTDPTR</sequence>
<dbReference type="PANTHER" id="PTHR21545:SF10">
    <property type="entry name" value="LIGAND-DEPENDENT NUCLEAR RECEPTOR COREPRESSOR-LIKE PROTEIN"/>
    <property type="match status" value="1"/>
</dbReference>
<keyword evidence="2" id="KW-0238">DNA-binding</keyword>
<dbReference type="GeneID" id="115462165"/>
<evidence type="ECO:0000256" key="2">
    <source>
        <dbReference type="ARBA" id="ARBA00023125"/>
    </source>
</evidence>
<gene>
    <name evidence="6" type="primary">LOC115462165</name>
</gene>
<keyword evidence="5" id="KW-1185">Reference proteome</keyword>
<evidence type="ECO:0000256" key="3">
    <source>
        <dbReference type="ARBA" id="ARBA00023163"/>
    </source>
</evidence>
<dbReference type="KEGG" id="muo:115462165"/>
<name>A0A6P7XBU7_9AMPH</name>
<evidence type="ECO:0000256" key="4">
    <source>
        <dbReference type="ARBA" id="ARBA00023242"/>
    </source>
</evidence>
<protein>
    <submittedName>
        <fullName evidence="6">Ligand-dependent nuclear receptor corepressor-like protein</fullName>
    </submittedName>
</protein>
<accession>A0A6P7XBU7</accession>
<proteinExistence type="predicted"/>
<keyword evidence="1" id="KW-0805">Transcription regulation</keyword>
<dbReference type="PANTHER" id="PTHR21545">
    <property type="entry name" value="TRANSCRIPTION FACTOR MLR1/2"/>
    <property type="match status" value="1"/>
</dbReference>
<organism evidence="5 6">
    <name type="scientific">Microcaecilia unicolor</name>
    <dbReference type="NCBI Taxonomy" id="1415580"/>
    <lineage>
        <taxon>Eukaryota</taxon>
        <taxon>Metazoa</taxon>
        <taxon>Chordata</taxon>
        <taxon>Craniata</taxon>
        <taxon>Vertebrata</taxon>
        <taxon>Euteleostomi</taxon>
        <taxon>Amphibia</taxon>
        <taxon>Gymnophiona</taxon>
        <taxon>Siphonopidae</taxon>
        <taxon>Microcaecilia</taxon>
    </lineage>
</organism>
<keyword evidence="4" id="KW-0539">Nucleus</keyword>
<reference evidence="6" key="1">
    <citation type="submission" date="2025-08" db="UniProtKB">
        <authorList>
            <consortium name="RefSeq"/>
        </authorList>
    </citation>
    <scope>IDENTIFICATION</scope>
</reference>
<evidence type="ECO:0000313" key="6">
    <source>
        <dbReference type="RefSeq" id="XP_030048050.1"/>
    </source>
</evidence>
<dbReference type="Proteomes" id="UP000515156">
    <property type="component" value="Chromosome 2"/>
</dbReference>
<dbReference type="GO" id="GO:0003677">
    <property type="term" value="F:DNA binding"/>
    <property type="evidence" value="ECO:0007669"/>
    <property type="project" value="UniProtKB-KW"/>
</dbReference>
<dbReference type="AlphaFoldDB" id="A0A6P7XBU7"/>
<dbReference type="InParanoid" id="A0A6P7XBU7"/>
<evidence type="ECO:0000313" key="5">
    <source>
        <dbReference type="Proteomes" id="UP000515156"/>
    </source>
</evidence>
<dbReference type="GO" id="GO:0006357">
    <property type="term" value="P:regulation of transcription by RNA polymerase II"/>
    <property type="evidence" value="ECO:0007669"/>
    <property type="project" value="TreeGrafter"/>
</dbReference>
<dbReference type="OrthoDB" id="10028342at2759"/>
<evidence type="ECO:0000256" key="1">
    <source>
        <dbReference type="ARBA" id="ARBA00023015"/>
    </source>
</evidence>